<evidence type="ECO:0000259" key="3">
    <source>
        <dbReference type="Pfam" id="PF06863"/>
    </source>
</evidence>
<keyword evidence="4" id="KW-0614">Plasmid</keyword>
<sequence>MSELNIMKKSMITLALATAAFTSIASEVPSGYPVLNSEEVYQQMDLENLTRAFVDLQPEAAFMSLYHSYFDAGSTEQNIGIMKTSVDPRQIVLTANSETVYAVHPVNLEVQGGAVVLEVPPGVMGMANGPGWTSFADFGLTGSDRGKGGTYLLTAPGWEGEVPSDMIHAPSPTNTIVWLIRAFQGKEGMPGAVNTLTNGLKTYSLADANEPPKTTFYNTSAPVYDDGGYQDMLFHKKDIPALIQQYYLLNGYDAEKHSYNTAHLYHAGFFNNSIDEDLLKEAKDLAWERVLTLTFSNREQNAYKWGQEQSHWVLPNTTADENWTHRDFDIVDPVAQVVWAHQATFTAAAMTRPPRGTGAVYVSTYVDSDGNYLNGSNCYQLDIPADVPYSNFWSLVTYNAPERSMIQNDHFTWGINSYQEGLEQNTDGSYSIYWGPNVDNNENSIQTNFNEGFFPYFRIYDPTDTWYDNSWVIPNIERVECSEYK</sequence>
<evidence type="ECO:0000259" key="2">
    <source>
        <dbReference type="Pfam" id="PF06742"/>
    </source>
</evidence>
<dbReference type="Gene3D" id="2.60.40.1610">
    <property type="entry name" value="Domain of unknown function DUF1254"/>
    <property type="match status" value="1"/>
</dbReference>
<dbReference type="AlphaFoldDB" id="A0AAU8BRW6"/>
<dbReference type="InterPro" id="IPR037049">
    <property type="entry name" value="DUF1214_C_sf"/>
</dbReference>
<dbReference type="PANTHER" id="PTHR36509:SF3">
    <property type="entry name" value="SIGNAL PEPTIDE PROTEIN"/>
    <property type="match status" value="1"/>
</dbReference>
<proteinExistence type="predicted"/>
<dbReference type="KEGG" id="vck:PG915_24790"/>
<dbReference type="Pfam" id="PF06742">
    <property type="entry name" value="DUF1214"/>
    <property type="match status" value="1"/>
</dbReference>
<dbReference type="InterPro" id="IPR010679">
    <property type="entry name" value="DUF1254"/>
</dbReference>
<dbReference type="PANTHER" id="PTHR36509">
    <property type="entry name" value="BLL3101 PROTEIN"/>
    <property type="match status" value="1"/>
</dbReference>
<feature type="chain" id="PRO_5044298111" evidence="1">
    <location>
        <begin position="26"/>
        <end position="485"/>
    </location>
</feature>
<feature type="domain" description="DUF1254" evidence="3">
    <location>
        <begin position="81"/>
        <end position="203"/>
    </location>
</feature>
<dbReference type="InterPro" id="IPR010621">
    <property type="entry name" value="DUF1214"/>
</dbReference>
<dbReference type="RefSeq" id="WP_367357793.1">
    <property type="nucleotide sequence ID" value="NZ_CP115922.1"/>
</dbReference>
<organism evidence="4">
    <name type="scientific">Vibrio chaetopteri</name>
    <dbReference type="NCBI Taxonomy" id="3016528"/>
    <lineage>
        <taxon>Bacteria</taxon>
        <taxon>Pseudomonadati</taxon>
        <taxon>Pseudomonadota</taxon>
        <taxon>Gammaproteobacteria</taxon>
        <taxon>Vibrionales</taxon>
        <taxon>Vibrionaceae</taxon>
        <taxon>Vibrio</taxon>
    </lineage>
</organism>
<evidence type="ECO:0000313" key="4">
    <source>
        <dbReference type="EMBL" id="XCD19155.2"/>
    </source>
</evidence>
<feature type="domain" description="DUF1214" evidence="2">
    <location>
        <begin position="359"/>
        <end position="463"/>
    </location>
</feature>
<name>A0AAU8BRW6_9VIBR</name>
<dbReference type="InterPro" id="IPR037050">
    <property type="entry name" value="DUF1254_sf"/>
</dbReference>
<feature type="signal peptide" evidence="1">
    <location>
        <begin position="1"/>
        <end position="25"/>
    </location>
</feature>
<dbReference type="Pfam" id="PF06863">
    <property type="entry name" value="DUF1254"/>
    <property type="match status" value="1"/>
</dbReference>
<evidence type="ECO:0000256" key="1">
    <source>
        <dbReference type="SAM" id="SignalP"/>
    </source>
</evidence>
<geneLocation type="plasmid" evidence="4">
    <name>p1</name>
</geneLocation>
<accession>A0AAU8BRW6</accession>
<dbReference type="Gene3D" id="2.60.120.600">
    <property type="entry name" value="Domain of unknown function DUF1214, C-terminal domain"/>
    <property type="match status" value="1"/>
</dbReference>
<reference evidence="4" key="1">
    <citation type="submission" date="2023-01" db="EMBL/GenBank/DDBJ databases">
        <title>Vibrio sp. CB1-14 genome sequencing.</title>
        <authorList>
            <person name="Otstavnykh N."/>
            <person name="Isaeva M."/>
            <person name="Meleshko D."/>
        </authorList>
    </citation>
    <scope>NUCLEOTIDE SEQUENCE</scope>
    <source>
        <strain evidence="4">CB1-14</strain>
        <plasmid evidence="4">p1</plasmid>
    </source>
</reference>
<keyword evidence="1" id="KW-0732">Signal</keyword>
<protein>
    <submittedName>
        <fullName evidence="4">DUF1214 domain-containing protein</fullName>
    </submittedName>
</protein>
<dbReference type="SUPFAM" id="SSF160935">
    <property type="entry name" value="VPA0735-like"/>
    <property type="match status" value="1"/>
</dbReference>
<gene>
    <name evidence="4" type="ORF">PG915_24790</name>
</gene>
<dbReference type="EMBL" id="CP115922">
    <property type="protein sequence ID" value="XCD19155.2"/>
    <property type="molecule type" value="Genomic_DNA"/>
</dbReference>